<proteinExistence type="predicted"/>
<dbReference type="RefSeq" id="WP_044184305.1">
    <property type="nucleotide sequence ID" value="NZ_CABKSF010000005.1"/>
</dbReference>
<gene>
    <name evidence="1" type="ORF">EMLFYP7_00887</name>
</gene>
<dbReference type="OrthoDB" id="6603222at2"/>
<accession>A0A6N3AHX7</accession>
<evidence type="ECO:0000313" key="1">
    <source>
        <dbReference type="EMBL" id="VYT89426.1"/>
    </source>
</evidence>
<sequence>MRGLLVLLVTLLLGGCVISSPQRAQYKEEYGNRQDIRTHTVYRFMTKPVRPSGEEYWGAANLAEFFYVDDKNATRVELRFNYAANTVDVASLDAQNTVLRKRTIVLLDESAEKPADTEDVYLTLTKDGELTKKVRSCKPDMSVGCQWWNHKLFITRSGDLAVQYEKGGAGLMFLLVPAYGSTEYLEIYPKVG</sequence>
<dbReference type="EMBL" id="CACRTZ010000004">
    <property type="protein sequence ID" value="VYT89426.1"/>
    <property type="molecule type" value="Genomic_DNA"/>
</dbReference>
<protein>
    <recommendedName>
        <fullName evidence="2">Lipoprotein</fullName>
    </recommendedName>
</protein>
<dbReference type="AlphaFoldDB" id="A0A6N3AHX7"/>
<organism evidence="1">
    <name type="scientific">Phytobacter massiliensis</name>
    <dbReference type="NCBI Taxonomy" id="1485952"/>
    <lineage>
        <taxon>Bacteria</taxon>
        <taxon>Pseudomonadati</taxon>
        <taxon>Pseudomonadota</taxon>
        <taxon>Gammaproteobacteria</taxon>
        <taxon>Enterobacterales</taxon>
        <taxon>Enterobacteriaceae</taxon>
        <taxon>Phytobacter</taxon>
    </lineage>
</organism>
<name>A0A6N3AHX7_9ENTR</name>
<evidence type="ECO:0008006" key="2">
    <source>
        <dbReference type="Google" id="ProtNLM"/>
    </source>
</evidence>
<reference evidence="1" key="1">
    <citation type="submission" date="2019-11" db="EMBL/GenBank/DDBJ databases">
        <authorList>
            <person name="Feng L."/>
        </authorList>
    </citation>
    <scope>NUCLEOTIDE SEQUENCE</scope>
    <source>
        <strain evidence="1">EMassiliensisLFYP7</strain>
    </source>
</reference>
<dbReference type="PROSITE" id="PS51257">
    <property type="entry name" value="PROKAR_LIPOPROTEIN"/>
    <property type="match status" value="1"/>
</dbReference>